<evidence type="ECO:0000313" key="2">
    <source>
        <dbReference type="Proteomes" id="UP000887013"/>
    </source>
</evidence>
<organism evidence="1 2">
    <name type="scientific">Nephila pilipes</name>
    <name type="common">Giant wood spider</name>
    <name type="synonym">Nephila maculata</name>
    <dbReference type="NCBI Taxonomy" id="299642"/>
    <lineage>
        <taxon>Eukaryota</taxon>
        <taxon>Metazoa</taxon>
        <taxon>Ecdysozoa</taxon>
        <taxon>Arthropoda</taxon>
        <taxon>Chelicerata</taxon>
        <taxon>Arachnida</taxon>
        <taxon>Araneae</taxon>
        <taxon>Araneomorphae</taxon>
        <taxon>Entelegynae</taxon>
        <taxon>Araneoidea</taxon>
        <taxon>Nephilidae</taxon>
        <taxon>Nephila</taxon>
    </lineage>
</organism>
<keyword evidence="2" id="KW-1185">Reference proteome</keyword>
<accession>A0A8X6UEI9</accession>
<reference evidence="1" key="1">
    <citation type="submission" date="2020-08" db="EMBL/GenBank/DDBJ databases">
        <title>Multicomponent nature underlies the extraordinary mechanical properties of spider dragline silk.</title>
        <authorList>
            <person name="Kono N."/>
            <person name="Nakamura H."/>
            <person name="Mori M."/>
            <person name="Yoshida Y."/>
            <person name="Ohtoshi R."/>
            <person name="Malay A.D."/>
            <person name="Moran D.A.P."/>
            <person name="Tomita M."/>
            <person name="Numata K."/>
            <person name="Arakawa K."/>
        </authorList>
    </citation>
    <scope>NUCLEOTIDE SEQUENCE</scope>
</reference>
<comment type="caution">
    <text evidence="1">The sequence shown here is derived from an EMBL/GenBank/DDBJ whole genome shotgun (WGS) entry which is preliminary data.</text>
</comment>
<proteinExistence type="predicted"/>
<sequence>MVQRRFRQWKHSIREMSSDFYNSALLKSCPRDLSDPNRSRPNTLRRYLAAGGGSETQMIFLLLRYIRLSKRYFPFCREQRSSEYGYSYTDHRIRKMIPAI</sequence>
<name>A0A8X6UEI9_NEPPI</name>
<dbReference type="OrthoDB" id="10520416at2759"/>
<evidence type="ECO:0000313" key="1">
    <source>
        <dbReference type="EMBL" id="GFU09060.1"/>
    </source>
</evidence>
<dbReference type="EMBL" id="BMAW01077986">
    <property type="protein sequence ID" value="GFU09060.1"/>
    <property type="molecule type" value="Genomic_DNA"/>
</dbReference>
<dbReference type="Proteomes" id="UP000887013">
    <property type="component" value="Unassembled WGS sequence"/>
</dbReference>
<gene>
    <name evidence="1" type="ORF">NPIL_468601</name>
</gene>
<dbReference type="AlphaFoldDB" id="A0A8X6UEI9"/>
<protein>
    <submittedName>
        <fullName evidence="1">Uncharacterized protein</fullName>
    </submittedName>
</protein>